<evidence type="ECO:0000256" key="5">
    <source>
        <dbReference type="ARBA" id="ARBA00022741"/>
    </source>
</evidence>
<comment type="similarity">
    <text evidence="1 12">Belongs to the class-I aminoacyl-tRNA synthetase family.</text>
</comment>
<dbReference type="InterPro" id="IPR020058">
    <property type="entry name" value="Glu/Gln-tRNA-synth_Ib_cat-dom"/>
</dbReference>
<dbReference type="EC" id="6.1.1.18" evidence="2"/>
<keyword evidence="8 12" id="KW-0648">Protein biosynthesis</keyword>
<dbReference type="PANTHER" id="PTHR43097:SF4">
    <property type="entry name" value="GLUTAMINE--TRNA LIGASE"/>
    <property type="match status" value="1"/>
</dbReference>
<dbReference type="PROSITE" id="PS00178">
    <property type="entry name" value="AA_TRNA_LIGASE_I"/>
    <property type="match status" value="1"/>
</dbReference>
<protein>
    <recommendedName>
        <fullName evidence="2">glutamine--tRNA ligase</fullName>
        <ecNumber evidence="2">6.1.1.18</ecNumber>
    </recommendedName>
</protein>
<accession>A0A7S2I8Z6</accession>
<evidence type="ECO:0000259" key="15">
    <source>
        <dbReference type="PROSITE" id="PS50886"/>
    </source>
</evidence>
<evidence type="ECO:0000256" key="13">
    <source>
        <dbReference type="SAM" id="MobiDB-lite"/>
    </source>
</evidence>
<dbReference type="InterPro" id="IPR011035">
    <property type="entry name" value="Ribosomal_bL25/Gln-tRNA_synth"/>
</dbReference>
<feature type="domain" description="TRNA-binding" evidence="15">
    <location>
        <begin position="725"/>
        <end position="838"/>
    </location>
</feature>
<evidence type="ECO:0000256" key="8">
    <source>
        <dbReference type="ARBA" id="ARBA00022917"/>
    </source>
</evidence>
<evidence type="ECO:0000313" key="16">
    <source>
        <dbReference type="EMBL" id="CAD9511754.1"/>
    </source>
</evidence>
<evidence type="ECO:0000256" key="10">
    <source>
        <dbReference type="ARBA" id="ARBA00048270"/>
    </source>
</evidence>
<dbReference type="PRINTS" id="PR00987">
    <property type="entry name" value="TRNASYNTHGLU"/>
</dbReference>
<evidence type="ECO:0000256" key="11">
    <source>
        <dbReference type="PROSITE-ProRule" id="PRU00209"/>
    </source>
</evidence>
<keyword evidence="14" id="KW-0732">Signal</keyword>
<dbReference type="SUPFAM" id="SSF50715">
    <property type="entry name" value="Ribosomal protein L25-like"/>
    <property type="match status" value="1"/>
</dbReference>
<dbReference type="CDD" id="cd02153">
    <property type="entry name" value="tRNA_bindingDomain"/>
    <property type="match status" value="1"/>
</dbReference>
<keyword evidence="5 12" id="KW-0547">Nucleotide-binding</keyword>
<dbReference type="PANTHER" id="PTHR43097">
    <property type="entry name" value="GLUTAMINE-TRNA LIGASE"/>
    <property type="match status" value="1"/>
</dbReference>
<comment type="catalytic activity">
    <reaction evidence="10">
        <text>tRNA(Gln) + L-glutamine + ATP = L-glutaminyl-tRNA(Gln) + AMP + diphosphate</text>
        <dbReference type="Rhea" id="RHEA:20121"/>
        <dbReference type="Rhea" id="RHEA-COMP:9662"/>
        <dbReference type="Rhea" id="RHEA-COMP:9681"/>
        <dbReference type="ChEBI" id="CHEBI:30616"/>
        <dbReference type="ChEBI" id="CHEBI:33019"/>
        <dbReference type="ChEBI" id="CHEBI:58359"/>
        <dbReference type="ChEBI" id="CHEBI:78442"/>
        <dbReference type="ChEBI" id="CHEBI:78521"/>
        <dbReference type="ChEBI" id="CHEBI:456215"/>
        <dbReference type="EC" id="6.1.1.18"/>
    </reaction>
</comment>
<evidence type="ECO:0000256" key="14">
    <source>
        <dbReference type="SAM" id="SignalP"/>
    </source>
</evidence>
<dbReference type="GO" id="GO:0006425">
    <property type="term" value="P:glutaminyl-tRNA aminoacylation"/>
    <property type="evidence" value="ECO:0007669"/>
    <property type="project" value="InterPro"/>
</dbReference>
<dbReference type="InterPro" id="IPR012340">
    <property type="entry name" value="NA-bd_OB-fold"/>
</dbReference>
<gene>
    <name evidence="16" type="ORF">HTAM1171_LOCUS10328</name>
</gene>
<evidence type="ECO:0000256" key="12">
    <source>
        <dbReference type="RuleBase" id="RU363037"/>
    </source>
</evidence>
<dbReference type="EMBL" id="HBGV01016843">
    <property type="protein sequence ID" value="CAD9511754.1"/>
    <property type="molecule type" value="Transcribed_RNA"/>
</dbReference>
<dbReference type="SUPFAM" id="SSF50249">
    <property type="entry name" value="Nucleic acid-binding proteins"/>
    <property type="match status" value="1"/>
</dbReference>
<dbReference type="InterPro" id="IPR014729">
    <property type="entry name" value="Rossmann-like_a/b/a_fold"/>
</dbReference>
<dbReference type="PROSITE" id="PS50886">
    <property type="entry name" value="TRBD"/>
    <property type="match status" value="1"/>
</dbReference>
<name>A0A7S2I8Z6_9STRA</name>
<dbReference type="GO" id="GO:0004819">
    <property type="term" value="F:glutamine-tRNA ligase activity"/>
    <property type="evidence" value="ECO:0007669"/>
    <property type="project" value="UniProtKB-EC"/>
</dbReference>
<dbReference type="Gene3D" id="2.40.240.10">
    <property type="entry name" value="Ribosomal Protein L25, Chain P"/>
    <property type="match status" value="2"/>
</dbReference>
<keyword evidence="7 11" id="KW-0694">RNA-binding</keyword>
<dbReference type="InterPro" id="IPR050132">
    <property type="entry name" value="Gln/Glu-tRNA_Ligase"/>
</dbReference>
<dbReference type="Pfam" id="PF00749">
    <property type="entry name" value="tRNA-synt_1c"/>
    <property type="match status" value="1"/>
</dbReference>
<keyword evidence="3 11" id="KW-0820">tRNA-binding</keyword>
<evidence type="ECO:0000256" key="4">
    <source>
        <dbReference type="ARBA" id="ARBA00022598"/>
    </source>
</evidence>
<feature type="region of interest" description="Disordered" evidence="13">
    <location>
        <begin position="684"/>
        <end position="723"/>
    </location>
</feature>
<organism evidence="16">
    <name type="scientific">Helicotheca tamesis</name>
    <dbReference type="NCBI Taxonomy" id="374047"/>
    <lineage>
        <taxon>Eukaryota</taxon>
        <taxon>Sar</taxon>
        <taxon>Stramenopiles</taxon>
        <taxon>Ochrophyta</taxon>
        <taxon>Bacillariophyta</taxon>
        <taxon>Mediophyceae</taxon>
        <taxon>Lithodesmiophycidae</taxon>
        <taxon>Lithodesmiales</taxon>
        <taxon>Lithodesmiaceae</taxon>
        <taxon>Helicotheca</taxon>
    </lineage>
</organism>
<evidence type="ECO:0000256" key="7">
    <source>
        <dbReference type="ARBA" id="ARBA00022884"/>
    </source>
</evidence>
<dbReference type="Pfam" id="PF20974">
    <property type="entry name" value="tRNA-synt_1c_C2"/>
    <property type="match status" value="1"/>
</dbReference>
<evidence type="ECO:0000256" key="6">
    <source>
        <dbReference type="ARBA" id="ARBA00022840"/>
    </source>
</evidence>
<dbReference type="GO" id="GO:0005829">
    <property type="term" value="C:cytosol"/>
    <property type="evidence" value="ECO:0007669"/>
    <property type="project" value="TreeGrafter"/>
</dbReference>
<dbReference type="InterPro" id="IPR001412">
    <property type="entry name" value="aa-tRNA-synth_I_CS"/>
</dbReference>
<dbReference type="GO" id="GO:0000049">
    <property type="term" value="F:tRNA binding"/>
    <property type="evidence" value="ECO:0007669"/>
    <property type="project" value="UniProtKB-UniRule"/>
</dbReference>
<evidence type="ECO:0000256" key="2">
    <source>
        <dbReference type="ARBA" id="ARBA00012836"/>
    </source>
</evidence>
<keyword evidence="4 12" id="KW-0436">Ligase</keyword>
<dbReference type="SUPFAM" id="SSF52374">
    <property type="entry name" value="Nucleotidylyl transferase"/>
    <property type="match status" value="1"/>
</dbReference>
<evidence type="ECO:0000256" key="1">
    <source>
        <dbReference type="ARBA" id="ARBA00005594"/>
    </source>
</evidence>
<sequence length="904" mass="100118">MHSNIYILQSLLILLTLGQWTSTIDYCVEGLAYAPNFITKIISSSTGKEPVGLLDVGKDTTDDDDAAAASADNDEDKEIAAAAAASVATGPIITRFPPEPNGYLHLGHAKAVSFNFAVARMFPPDGRCHMRLDDTNPSKEGQEYVDSILEDVRWIQSGCTPFPIGAEDNDDKKETQSDMGPWFGPVRTTSNCFDFIYECAVSLIKSGDAYVESLSADEMREYRGTLTKPGKESPFRNRSVEENLEMFEKMRAGEYKEGEHILRAKIDMSSPNINMRDPALYRIKHEAHQNTGDKWCVYPMYDFSHPISDALEGITHSLCTLEFEDHRPLYDWTIDKLSDAGLIKSRPRQIEFSRLNLKYTVLSKRKLIQLVENNFVNGWDDPRMPTLSGMRRRGVPPSALRLFCERVGISKADSNIDFGVLEDCVREVMDGTSSRAFAILNPLKVTITNWQGSTLEDFEVPRHPKIEEMGNRVVPFGKNIFIERSDFFDTEGPEGNANNNKPPRGFKRLLPGGKVRLKYAYVISCDEIIRDPDTNEPIELKCTLYPETRAGVTPEGEARVKGIIQWVEASAGVKCKVNQYDRLFKTEEPGKESGDFTKDINPDSLQVLENVVVEPAVAMDALGLMGAIRNENKKDEADKGGTEKLYHSNLSYQFERSGYFALDPSSDTKNLVFNRVVTLRDTWGGAPGGKAKGAAKQSQRNRGGEKQQQQKQQGQKKGGAGVVEDARRIALRAGTILEAGPHPEADSLIVCKVDCGDISEENEPAGPRTVVAGLAGKIPFEELVGRKIVCLTNLKPARMRGIESEAMLLAASDGKYGDDEKVELLDVADSVPNGELLSFEGKEPSEPDVMLKSKGAVKVWDRVKACLKSNEEGEATYINEDKVHRIMSSDGPVKTSSLKDCVIQ</sequence>
<reference evidence="16" key="1">
    <citation type="submission" date="2021-01" db="EMBL/GenBank/DDBJ databases">
        <authorList>
            <person name="Corre E."/>
            <person name="Pelletier E."/>
            <person name="Niang G."/>
            <person name="Scheremetjew M."/>
            <person name="Finn R."/>
            <person name="Kale V."/>
            <person name="Holt S."/>
            <person name="Cochrane G."/>
            <person name="Meng A."/>
            <person name="Brown T."/>
            <person name="Cohen L."/>
        </authorList>
    </citation>
    <scope>NUCLEOTIDE SEQUENCE</scope>
    <source>
        <strain evidence="16">CCMP826</strain>
    </source>
</reference>
<dbReference type="NCBIfam" id="TIGR00440">
    <property type="entry name" value="glnS"/>
    <property type="match status" value="1"/>
</dbReference>
<keyword evidence="6 12" id="KW-0067">ATP-binding</keyword>
<evidence type="ECO:0000256" key="3">
    <source>
        <dbReference type="ARBA" id="ARBA00022555"/>
    </source>
</evidence>
<dbReference type="InterPro" id="IPR020056">
    <property type="entry name" value="Rbsml_bL25/Gln-tRNA_synth_N"/>
</dbReference>
<dbReference type="InterPro" id="IPR020059">
    <property type="entry name" value="Glu/Gln-tRNA-synth_Ib_codon-bd"/>
</dbReference>
<dbReference type="InterPro" id="IPR002547">
    <property type="entry name" value="tRNA-bd_dom"/>
</dbReference>
<dbReference type="FunFam" id="3.40.50.620:FF:000037">
    <property type="entry name" value="Glutamine--tRNA ligase cytoplasmic"/>
    <property type="match status" value="1"/>
</dbReference>
<dbReference type="AlphaFoldDB" id="A0A7S2I8Z6"/>
<feature type="chain" id="PRO_5031069558" description="glutamine--tRNA ligase" evidence="14">
    <location>
        <begin position="24"/>
        <end position="904"/>
    </location>
</feature>
<dbReference type="Gene3D" id="3.40.50.620">
    <property type="entry name" value="HUPs"/>
    <property type="match status" value="1"/>
</dbReference>
<dbReference type="Pfam" id="PF03950">
    <property type="entry name" value="tRNA-synt_1c_C"/>
    <property type="match status" value="1"/>
</dbReference>
<dbReference type="InterPro" id="IPR004514">
    <property type="entry name" value="Gln-tRNA-synth"/>
</dbReference>
<dbReference type="Pfam" id="PF01588">
    <property type="entry name" value="tRNA_bind"/>
    <property type="match status" value="1"/>
</dbReference>
<dbReference type="InterPro" id="IPR000924">
    <property type="entry name" value="Glu/Gln-tRNA-synth"/>
</dbReference>
<dbReference type="GO" id="GO:0005524">
    <property type="term" value="F:ATP binding"/>
    <property type="evidence" value="ECO:0007669"/>
    <property type="project" value="UniProtKB-KW"/>
</dbReference>
<evidence type="ECO:0000256" key="9">
    <source>
        <dbReference type="ARBA" id="ARBA00023146"/>
    </source>
</evidence>
<feature type="compositionally biased region" description="Low complexity" evidence="13">
    <location>
        <begin position="706"/>
        <end position="715"/>
    </location>
</feature>
<dbReference type="Gene3D" id="2.40.50.140">
    <property type="entry name" value="Nucleic acid-binding proteins"/>
    <property type="match status" value="1"/>
</dbReference>
<keyword evidence="9 12" id="KW-0030">Aminoacyl-tRNA synthetase</keyword>
<dbReference type="InterPro" id="IPR049437">
    <property type="entry name" value="tRNA-synt_1c_C2"/>
</dbReference>
<proteinExistence type="inferred from homology"/>
<feature type="signal peptide" evidence="14">
    <location>
        <begin position="1"/>
        <end position="23"/>
    </location>
</feature>